<accession>A0ABQ5DFS9</accession>
<dbReference type="Proteomes" id="UP001151760">
    <property type="component" value="Unassembled WGS sequence"/>
</dbReference>
<dbReference type="EMBL" id="BQNB010015278">
    <property type="protein sequence ID" value="GJT38106.1"/>
    <property type="molecule type" value="Genomic_DNA"/>
</dbReference>
<gene>
    <name evidence="1" type="ORF">Tco_0937971</name>
</gene>
<name>A0ABQ5DFS9_9ASTR</name>
<keyword evidence="2" id="KW-1185">Reference proteome</keyword>
<protein>
    <submittedName>
        <fullName evidence="1">Uncharacterized protein</fullName>
    </submittedName>
</protein>
<reference evidence="1" key="1">
    <citation type="journal article" date="2022" name="Int. J. Mol. Sci.">
        <title>Draft Genome of Tanacetum Coccineum: Genomic Comparison of Closely Related Tanacetum-Family Plants.</title>
        <authorList>
            <person name="Yamashiro T."/>
            <person name="Shiraishi A."/>
            <person name="Nakayama K."/>
            <person name="Satake H."/>
        </authorList>
    </citation>
    <scope>NUCLEOTIDE SEQUENCE</scope>
</reference>
<comment type="caution">
    <text evidence="1">The sequence shown here is derived from an EMBL/GenBank/DDBJ whole genome shotgun (WGS) entry which is preliminary data.</text>
</comment>
<evidence type="ECO:0000313" key="2">
    <source>
        <dbReference type="Proteomes" id="UP001151760"/>
    </source>
</evidence>
<organism evidence="1 2">
    <name type="scientific">Tanacetum coccineum</name>
    <dbReference type="NCBI Taxonomy" id="301880"/>
    <lineage>
        <taxon>Eukaryota</taxon>
        <taxon>Viridiplantae</taxon>
        <taxon>Streptophyta</taxon>
        <taxon>Embryophyta</taxon>
        <taxon>Tracheophyta</taxon>
        <taxon>Spermatophyta</taxon>
        <taxon>Magnoliopsida</taxon>
        <taxon>eudicotyledons</taxon>
        <taxon>Gunneridae</taxon>
        <taxon>Pentapetalae</taxon>
        <taxon>asterids</taxon>
        <taxon>campanulids</taxon>
        <taxon>Asterales</taxon>
        <taxon>Asteraceae</taxon>
        <taxon>Asteroideae</taxon>
        <taxon>Anthemideae</taxon>
        <taxon>Anthemidinae</taxon>
        <taxon>Tanacetum</taxon>
    </lineage>
</organism>
<evidence type="ECO:0000313" key="1">
    <source>
        <dbReference type="EMBL" id="GJT38106.1"/>
    </source>
</evidence>
<reference evidence="1" key="2">
    <citation type="submission" date="2022-01" db="EMBL/GenBank/DDBJ databases">
        <authorList>
            <person name="Yamashiro T."/>
            <person name="Shiraishi A."/>
            <person name="Satake H."/>
            <person name="Nakayama K."/>
        </authorList>
    </citation>
    <scope>NUCLEOTIDE SEQUENCE</scope>
</reference>
<proteinExistence type="predicted"/>
<sequence length="124" mass="14279">MMKTRYAKHAATKRGYTIHKTRRSEAQWKMYVEISFDQCQPSGLAQMATKGNLRKVIITSERSRVRASSWKFFFRSEKGMGLSPKAKVQVLHTAQLDVIVSSNHQQLTCRSKRNKNFVLGHSSF</sequence>